<reference evidence="2" key="1">
    <citation type="submission" date="2022-04" db="EMBL/GenBank/DDBJ databases">
        <title>Complete genome of Methanoplanus endosymbiosus DSM 3599.</title>
        <authorList>
            <person name="Chen S.-C."/>
            <person name="You Y.-T."/>
            <person name="Zhou Y.-Z."/>
            <person name="Lai M.-C."/>
        </authorList>
    </citation>
    <scope>NUCLEOTIDE SEQUENCE</scope>
    <source>
        <strain evidence="2">DSM 3599</strain>
    </source>
</reference>
<keyword evidence="3" id="KW-1185">Reference proteome</keyword>
<feature type="transmembrane region" description="Helical" evidence="1">
    <location>
        <begin position="97"/>
        <end position="117"/>
    </location>
</feature>
<evidence type="ECO:0000313" key="3">
    <source>
        <dbReference type="Proteomes" id="UP001060368"/>
    </source>
</evidence>
<gene>
    <name evidence="2" type="ORF">L6E24_06400</name>
</gene>
<name>A0A9E7PRJ8_9EURY</name>
<dbReference type="Proteomes" id="UP001060368">
    <property type="component" value="Chromosome"/>
</dbReference>
<accession>A0A9E7PRJ8</accession>
<keyword evidence="1" id="KW-1133">Transmembrane helix</keyword>
<proteinExistence type="predicted"/>
<sequence>METINNKKHVSNAHQITLQSAILEDNVPIDEKLETAEVYSKAYNIAAGDYFKKKTTLKNSIAEILMKRNNLVYGSVAVAVLSLIVIFILFFNNVPATIIWGIPPVVILIDIITANHLHSKYTQMYESKNDELDRLKPSGKVLGLSKVYHQYFIIPHGNSSMLFDSKNLGTNEKISVKYIDGSKLTYAVNRLNNEIDNYSDFFSEKHSINEIKLYSPDAIKNKNIDIKIQDSLQSINSVMEDTNSEDFEFNIHRPSGTSAELIKKLLFNVKVNNDPLINLKSENKNKDFKAIPPDITIEGVIKNIEGIIRIEKEAKEGESIDIINKCKNRFSAIDKITAQMSINQNNITNHCNNIKSYIESLSTIALCPECIKKYEEEHESYNIRNIIEQRLEYTKTELKNMNIDSGISFLDSEMEILDDFGLILPNSLLYGEYIEKDLLDVHHEDGKLKITANCDNHTQNENISIFCSSHVFCRPAMSVFNELKQPILNLAENMDSELQLSGANMRNERLSLAPYHNIYKELEQQYKEIEIRKEMNNEFLRVIRGI</sequence>
<keyword evidence="1" id="KW-0812">Transmembrane</keyword>
<protein>
    <submittedName>
        <fullName evidence="2">Uncharacterized protein</fullName>
    </submittedName>
</protein>
<dbReference type="EMBL" id="CP096115">
    <property type="protein sequence ID" value="UUX93741.1"/>
    <property type="molecule type" value="Genomic_DNA"/>
</dbReference>
<dbReference type="GeneID" id="74307313"/>
<dbReference type="RefSeq" id="WP_257743877.1">
    <property type="nucleotide sequence ID" value="NZ_CP096115.1"/>
</dbReference>
<evidence type="ECO:0000313" key="2">
    <source>
        <dbReference type="EMBL" id="UUX93741.1"/>
    </source>
</evidence>
<dbReference type="AlphaFoldDB" id="A0A9E7PRJ8"/>
<organism evidence="2 3">
    <name type="scientific">Methanoplanus endosymbiosus</name>
    <dbReference type="NCBI Taxonomy" id="33865"/>
    <lineage>
        <taxon>Archaea</taxon>
        <taxon>Methanobacteriati</taxon>
        <taxon>Methanobacteriota</taxon>
        <taxon>Stenosarchaea group</taxon>
        <taxon>Methanomicrobia</taxon>
        <taxon>Methanomicrobiales</taxon>
        <taxon>Methanomicrobiaceae</taxon>
        <taxon>Methanoplanus</taxon>
    </lineage>
</organism>
<evidence type="ECO:0000256" key="1">
    <source>
        <dbReference type="SAM" id="Phobius"/>
    </source>
</evidence>
<keyword evidence="1" id="KW-0472">Membrane</keyword>
<feature type="transmembrane region" description="Helical" evidence="1">
    <location>
        <begin position="71"/>
        <end position="91"/>
    </location>
</feature>
<dbReference type="KEGG" id="mend:L6E24_06400"/>